<organism evidence="1">
    <name type="scientific">Aphanomyces invadans</name>
    <dbReference type="NCBI Taxonomy" id="157072"/>
    <lineage>
        <taxon>Eukaryota</taxon>
        <taxon>Sar</taxon>
        <taxon>Stramenopiles</taxon>
        <taxon>Oomycota</taxon>
        <taxon>Saprolegniomycetes</taxon>
        <taxon>Saprolegniales</taxon>
        <taxon>Verrucalvaceae</taxon>
        <taxon>Aphanomyces</taxon>
    </lineage>
</organism>
<name>A0A024TCP5_9STRA</name>
<dbReference type="GeneID" id="20090684"/>
<dbReference type="VEuPathDB" id="FungiDB:H310_13634"/>
<dbReference type="AlphaFoldDB" id="A0A024TCP5"/>
<dbReference type="EMBL" id="KI914006">
    <property type="protein sequence ID" value="ETV91789.1"/>
    <property type="molecule type" value="Genomic_DNA"/>
</dbReference>
<gene>
    <name evidence="1" type="ORF">H310_13634</name>
</gene>
<dbReference type="RefSeq" id="XP_008879426.1">
    <property type="nucleotide sequence ID" value="XM_008881204.1"/>
</dbReference>
<proteinExistence type="predicted"/>
<sequence>MTLSLVVNLALMAANSVHKHRVLTHVGDVQKAYDYHCQMLTYVGHQSVVGFAEVVKATGFVKKAVQAVMDDCGRSRETQKP</sequence>
<evidence type="ECO:0000313" key="1">
    <source>
        <dbReference type="EMBL" id="ETV91789.1"/>
    </source>
</evidence>
<reference evidence="1" key="1">
    <citation type="submission" date="2013-12" db="EMBL/GenBank/DDBJ databases">
        <title>The Genome Sequence of Aphanomyces invadans NJM9701.</title>
        <authorList>
            <consortium name="The Broad Institute Genomics Platform"/>
            <person name="Russ C."/>
            <person name="Tyler B."/>
            <person name="van West P."/>
            <person name="Dieguez-Uribeondo J."/>
            <person name="Young S.K."/>
            <person name="Zeng Q."/>
            <person name="Gargeya S."/>
            <person name="Fitzgerald M."/>
            <person name="Abouelleil A."/>
            <person name="Alvarado L."/>
            <person name="Chapman S.B."/>
            <person name="Gainer-Dewar J."/>
            <person name="Goldberg J."/>
            <person name="Griggs A."/>
            <person name="Gujja S."/>
            <person name="Hansen M."/>
            <person name="Howarth C."/>
            <person name="Imamovic A."/>
            <person name="Ireland A."/>
            <person name="Larimer J."/>
            <person name="McCowan C."/>
            <person name="Murphy C."/>
            <person name="Pearson M."/>
            <person name="Poon T.W."/>
            <person name="Priest M."/>
            <person name="Roberts A."/>
            <person name="Saif S."/>
            <person name="Shea T."/>
            <person name="Sykes S."/>
            <person name="Wortman J."/>
            <person name="Nusbaum C."/>
            <person name="Birren B."/>
        </authorList>
    </citation>
    <scope>NUCLEOTIDE SEQUENCE [LARGE SCALE GENOMIC DNA]</scope>
    <source>
        <strain evidence="1">NJM9701</strain>
    </source>
</reference>
<protein>
    <submittedName>
        <fullName evidence="1">Uncharacterized protein</fullName>
    </submittedName>
</protein>
<accession>A0A024TCP5</accession>